<evidence type="ECO:0000313" key="3">
    <source>
        <dbReference type="Proteomes" id="UP000824782"/>
    </source>
</evidence>
<name>A0AAV6YE48_ENGPU</name>
<gene>
    <name evidence="2" type="ORF">GDO81_019536</name>
</gene>
<keyword evidence="3" id="KW-1185">Reference proteome</keyword>
<evidence type="ECO:0000256" key="1">
    <source>
        <dbReference type="SAM" id="Phobius"/>
    </source>
</evidence>
<organism evidence="2 3">
    <name type="scientific">Engystomops pustulosus</name>
    <name type="common">Tungara frog</name>
    <name type="synonym">Physalaemus pustulosus</name>
    <dbReference type="NCBI Taxonomy" id="76066"/>
    <lineage>
        <taxon>Eukaryota</taxon>
        <taxon>Metazoa</taxon>
        <taxon>Chordata</taxon>
        <taxon>Craniata</taxon>
        <taxon>Vertebrata</taxon>
        <taxon>Euteleostomi</taxon>
        <taxon>Amphibia</taxon>
        <taxon>Batrachia</taxon>
        <taxon>Anura</taxon>
        <taxon>Neobatrachia</taxon>
        <taxon>Hyloidea</taxon>
        <taxon>Leptodactylidae</taxon>
        <taxon>Leiuperinae</taxon>
        <taxon>Engystomops</taxon>
    </lineage>
</organism>
<proteinExistence type="predicted"/>
<dbReference type="Proteomes" id="UP000824782">
    <property type="component" value="Unassembled WGS sequence"/>
</dbReference>
<protein>
    <submittedName>
        <fullName evidence="2">Uncharacterized protein</fullName>
    </submittedName>
</protein>
<reference evidence="2" key="1">
    <citation type="thesis" date="2020" institute="ProQuest LLC" country="789 East Eisenhower Parkway, Ann Arbor, MI, USA">
        <title>Comparative Genomics and Chromosome Evolution.</title>
        <authorList>
            <person name="Mudd A.B."/>
        </authorList>
    </citation>
    <scope>NUCLEOTIDE SEQUENCE</scope>
    <source>
        <strain evidence="2">237g6f4</strain>
        <tissue evidence="2">Blood</tissue>
    </source>
</reference>
<feature type="transmembrane region" description="Helical" evidence="1">
    <location>
        <begin position="90"/>
        <end position="107"/>
    </location>
</feature>
<evidence type="ECO:0000313" key="2">
    <source>
        <dbReference type="EMBL" id="KAG8534438.1"/>
    </source>
</evidence>
<feature type="transmembrane region" description="Helical" evidence="1">
    <location>
        <begin position="33"/>
        <end position="50"/>
    </location>
</feature>
<keyword evidence="1" id="KW-0812">Transmembrane</keyword>
<keyword evidence="1" id="KW-0472">Membrane</keyword>
<sequence>MGRYDYGDTRHEYIFLRFTKFVKQNPNVGKNLSFMYCRLPSGITLLLFWLRSWLMACFLRDMLYFAPVSCLSTYGFLIAFYSIFCGIEKVKIIIFGGFITVFFYGVYRGGSIMIYFYSTGCYGRGDTIYVGFVL</sequence>
<keyword evidence="1" id="KW-1133">Transmembrane helix</keyword>
<comment type="caution">
    <text evidence="2">The sequence shown here is derived from an EMBL/GenBank/DDBJ whole genome shotgun (WGS) entry which is preliminary data.</text>
</comment>
<dbReference type="AlphaFoldDB" id="A0AAV6YE48"/>
<feature type="transmembrane region" description="Helical" evidence="1">
    <location>
        <begin position="62"/>
        <end position="84"/>
    </location>
</feature>
<dbReference type="EMBL" id="WNYA01106953">
    <property type="protein sequence ID" value="KAG8534438.1"/>
    <property type="molecule type" value="Genomic_DNA"/>
</dbReference>
<accession>A0AAV6YE48</accession>